<dbReference type="InterPro" id="IPR004843">
    <property type="entry name" value="Calcineurin-like_PHP"/>
</dbReference>
<reference evidence="10 11" key="1">
    <citation type="submission" date="2018-01" db="EMBL/GenBank/DDBJ databases">
        <title>Draft genome sequence of Jiangella sp. GTF31.</title>
        <authorList>
            <person name="Sahin N."/>
            <person name="Ay H."/>
            <person name="Saygin H."/>
        </authorList>
    </citation>
    <scope>NUCLEOTIDE SEQUENCE [LARGE SCALE GENOMIC DNA]</scope>
    <source>
        <strain evidence="10 11">GTF31</strain>
    </source>
</reference>
<dbReference type="InterPro" id="IPR019931">
    <property type="entry name" value="LPXTG_anchor"/>
</dbReference>
<dbReference type="InterPro" id="IPR008334">
    <property type="entry name" value="5'-Nucleotdase_C"/>
</dbReference>
<protein>
    <submittedName>
        <fullName evidence="10">Bifunctional metallophosphatase/5'-nucleotidase</fullName>
    </submittedName>
</protein>
<dbReference type="Pfam" id="PF02872">
    <property type="entry name" value="5_nucleotid_C"/>
    <property type="match status" value="1"/>
</dbReference>
<dbReference type="InterPro" id="IPR006179">
    <property type="entry name" value="5_nucleotidase/apyrase"/>
</dbReference>
<feature type="domain" description="Gram-positive cocci surface proteins LPxTG" evidence="8">
    <location>
        <begin position="758"/>
        <end position="794"/>
    </location>
</feature>
<keyword evidence="2" id="KW-0964">Secreted</keyword>
<evidence type="ECO:0000256" key="5">
    <source>
        <dbReference type="SAM" id="MobiDB-lite"/>
    </source>
</evidence>
<evidence type="ECO:0000259" key="9">
    <source>
        <dbReference type="Pfam" id="PF02872"/>
    </source>
</evidence>
<dbReference type="GO" id="GO:0046872">
    <property type="term" value="F:metal ion binding"/>
    <property type="evidence" value="ECO:0007669"/>
    <property type="project" value="InterPro"/>
</dbReference>
<dbReference type="SUPFAM" id="SSF55816">
    <property type="entry name" value="5'-nucleotidase (syn. UDP-sugar hydrolase), C-terminal domain"/>
    <property type="match status" value="1"/>
</dbReference>
<gene>
    <name evidence="10" type="ORF">C1I92_18395</name>
</gene>
<dbReference type="InterPro" id="IPR029052">
    <property type="entry name" value="Metallo-depent_PP-like"/>
</dbReference>
<keyword evidence="6" id="KW-0812">Transmembrane</keyword>
<dbReference type="PRINTS" id="PR01607">
    <property type="entry name" value="APYRASEFAMLY"/>
</dbReference>
<dbReference type="InterPro" id="IPR006146">
    <property type="entry name" value="5'-Nucleotdase_CS"/>
</dbReference>
<keyword evidence="11" id="KW-1185">Reference proteome</keyword>
<dbReference type="GO" id="GO:0000166">
    <property type="term" value="F:nucleotide binding"/>
    <property type="evidence" value="ECO:0007669"/>
    <property type="project" value="InterPro"/>
</dbReference>
<evidence type="ECO:0000259" key="8">
    <source>
        <dbReference type="Pfam" id="PF00746"/>
    </source>
</evidence>
<sequence>MPSVHPAEVASPPSHCHVGGRNMRLTRRFNRALGAVAAVGLAGVGLTAVPAEAEPVPIDILATNDFHGRISADGQSAGAAVLAGAVDQLRAENPNTVFAAAGDLIGASTFTSFIQQDNPTIDALNAAGLQVSAVGNHEFDQGYCDLIDRVIPRATWEYIGANVAVLPGADTGCDTDTEIAPTWTETFGDVEVGFVGAVTEHLPELVTPSGIAALEVGDIVAATNESAAALKADGADIVVLLVHEGAPTTAFEDAVDPGNDFGEIVNGVSADVDAIVSGHTHLAYNHSVEVPEWVAEDRDVTTRPVVSAGQYGFNLNKIRFSYDAAANGGAGAVVDVESSILPLTERDADGVWQPLYPADQAVGEIVTAAEDAAEELGAASLGTITGDLFRAAQNPTADNPTPENRGGESTLGNFVADVQLEAAQVTDPETQIAFMNPGGLRADITFGSSGEGDPDGNVTYREAAIVQPFANTLVTTTLTGDQLAQVLEEQWQPAGASRPFLKLGVSAGFTYTYDPDAAAGERITTMELDGAPIDPAGQYRVVVNSFLASGGDNFATLAEGADSTDTGQVDLQAMVNYLADNSPASPDLGQRAVGVNWVSDPDAVYAPGDEIAVDLSSLLFSHGEPADATATVTLGDTEVGKVDIDPAIVDTTDEVGRAQVRVTVPEATMPDTTAAEETALVIELPETGTTVALPVTVDFGDDPGTDDGSENGDENGAENGDENGADDGTDDGADESGDENGSDDGADENGADDGTEDGDELPDTGSSGVLWWVIGGVAVLVIGGALFAVSRRKGSTGGGDQAV</sequence>
<organism evidence="10 11">
    <name type="scientific">Jiangella anatolica</name>
    <dbReference type="NCBI Taxonomy" id="2670374"/>
    <lineage>
        <taxon>Bacteria</taxon>
        <taxon>Bacillati</taxon>
        <taxon>Actinomycetota</taxon>
        <taxon>Actinomycetes</taxon>
        <taxon>Jiangellales</taxon>
        <taxon>Jiangellaceae</taxon>
        <taxon>Jiangella</taxon>
    </lineage>
</organism>
<feature type="transmembrane region" description="Helical" evidence="6">
    <location>
        <begin position="769"/>
        <end position="789"/>
    </location>
</feature>
<feature type="region of interest" description="Disordered" evidence="5">
    <location>
        <begin position="694"/>
        <end position="767"/>
    </location>
</feature>
<keyword evidence="4" id="KW-0572">Peptidoglycan-anchor</keyword>
<keyword evidence="6" id="KW-1133">Transmembrane helix</keyword>
<keyword evidence="3" id="KW-0732">Signal</keyword>
<evidence type="ECO:0000256" key="3">
    <source>
        <dbReference type="ARBA" id="ARBA00022729"/>
    </source>
</evidence>
<evidence type="ECO:0000313" key="10">
    <source>
        <dbReference type="EMBL" id="PZF82088.1"/>
    </source>
</evidence>
<feature type="domain" description="Calcineurin-like phosphoesterase" evidence="7">
    <location>
        <begin position="60"/>
        <end position="281"/>
    </location>
</feature>
<accession>A0A2W2BPD6</accession>
<dbReference type="Gene3D" id="3.90.780.10">
    <property type="entry name" value="5'-Nucleotidase, C-terminal domain"/>
    <property type="match status" value="1"/>
</dbReference>
<name>A0A2W2BPD6_9ACTN</name>
<proteinExistence type="predicted"/>
<evidence type="ECO:0000259" key="7">
    <source>
        <dbReference type="Pfam" id="PF00149"/>
    </source>
</evidence>
<dbReference type="Pfam" id="PF00149">
    <property type="entry name" value="Metallophos"/>
    <property type="match status" value="1"/>
</dbReference>
<dbReference type="AlphaFoldDB" id="A0A2W2BPD6"/>
<dbReference type="EMBL" id="POTW01000045">
    <property type="protein sequence ID" value="PZF82088.1"/>
    <property type="molecule type" value="Genomic_DNA"/>
</dbReference>
<dbReference type="PANTHER" id="PTHR11575:SF24">
    <property type="entry name" value="5'-NUCLEOTIDASE"/>
    <property type="match status" value="1"/>
</dbReference>
<keyword evidence="1" id="KW-0134">Cell wall</keyword>
<comment type="caution">
    <text evidence="10">The sequence shown here is derived from an EMBL/GenBank/DDBJ whole genome shotgun (WGS) entry which is preliminary data.</text>
</comment>
<evidence type="ECO:0000256" key="4">
    <source>
        <dbReference type="ARBA" id="ARBA00023088"/>
    </source>
</evidence>
<evidence type="ECO:0000256" key="1">
    <source>
        <dbReference type="ARBA" id="ARBA00022512"/>
    </source>
</evidence>
<feature type="transmembrane region" description="Helical" evidence="6">
    <location>
        <begin position="32"/>
        <end position="51"/>
    </location>
</feature>
<evidence type="ECO:0000313" key="11">
    <source>
        <dbReference type="Proteomes" id="UP000248764"/>
    </source>
</evidence>
<dbReference type="Gene3D" id="3.60.21.10">
    <property type="match status" value="1"/>
</dbReference>
<dbReference type="GO" id="GO:0008768">
    <property type="term" value="F:UDP-sugar diphosphatase activity"/>
    <property type="evidence" value="ECO:0007669"/>
    <property type="project" value="TreeGrafter"/>
</dbReference>
<dbReference type="GO" id="GO:0008253">
    <property type="term" value="F:5'-nucleotidase activity"/>
    <property type="evidence" value="ECO:0007669"/>
    <property type="project" value="TreeGrafter"/>
</dbReference>
<dbReference type="InterPro" id="IPR036907">
    <property type="entry name" value="5'-Nucleotdase_C_sf"/>
</dbReference>
<dbReference type="Pfam" id="PF00746">
    <property type="entry name" value="Gram_pos_anchor"/>
    <property type="match status" value="1"/>
</dbReference>
<evidence type="ECO:0000256" key="2">
    <source>
        <dbReference type="ARBA" id="ARBA00022525"/>
    </source>
</evidence>
<dbReference type="PANTHER" id="PTHR11575">
    <property type="entry name" value="5'-NUCLEOTIDASE-RELATED"/>
    <property type="match status" value="1"/>
</dbReference>
<feature type="domain" description="5'-Nucleotidase C-terminal" evidence="9">
    <location>
        <begin position="397"/>
        <end position="558"/>
    </location>
</feature>
<dbReference type="GO" id="GO:0009166">
    <property type="term" value="P:nucleotide catabolic process"/>
    <property type="evidence" value="ECO:0007669"/>
    <property type="project" value="InterPro"/>
</dbReference>
<evidence type="ECO:0000256" key="6">
    <source>
        <dbReference type="SAM" id="Phobius"/>
    </source>
</evidence>
<dbReference type="Proteomes" id="UP000248764">
    <property type="component" value="Unassembled WGS sequence"/>
</dbReference>
<feature type="compositionally biased region" description="Acidic residues" evidence="5">
    <location>
        <begin position="699"/>
        <end position="762"/>
    </location>
</feature>
<keyword evidence="6" id="KW-0472">Membrane</keyword>
<dbReference type="PROSITE" id="PS00785">
    <property type="entry name" value="5_NUCLEOTIDASE_1"/>
    <property type="match status" value="1"/>
</dbReference>
<dbReference type="SUPFAM" id="SSF56300">
    <property type="entry name" value="Metallo-dependent phosphatases"/>
    <property type="match status" value="1"/>
</dbReference>
<dbReference type="GO" id="GO:0030288">
    <property type="term" value="C:outer membrane-bounded periplasmic space"/>
    <property type="evidence" value="ECO:0007669"/>
    <property type="project" value="TreeGrafter"/>
</dbReference>
<dbReference type="NCBIfam" id="TIGR01167">
    <property type="entry name" value="LPXTG_anchor"/>
    <property type="match status" value="1"/>
</dbReference>